<keyword evidence="14" id="KW-1185">Reference proteome</keyword>
<dbReference type="PIRSF" id="PIRSF002595">
    <property type="entry name" value="RR_SKN7"/>
    <property type="match status" value="1"/>
</dbReference>
<dbReference type="SUPFAM" id="SSF46785">
    <property type="entry name" value="Winged helix' DNA-binding domain"/>
    <property type="match status" value="1"/>
</dbReference>
<dbReference type="Gene3D" id="3.40.50.2300">
    <property type="match status" value="1"/>
</dbReference>
<dbReference type="Pfam" id="PF00072">
    <property type="entry name" value="Response_reg"/>
    <property type="match status" value="1"/>
</dbReference>
<evidence type="ECO:0000256" key="2">
    <source>
        <dbReference type="ARBA" id="ARBA00022553"/>
    </source>
</evidence>
<dbReference type="Proteomes" id="UP000244722">
    <property type="component" value="Unassembled WGS sequence"/>
</dbReference>
<dbReference type="Pfam" id="PF00447">
    <property type="entry name" value="HSF_DNA-bind"/>
    <property type="match status" value="1"/>
</dbReference>
<evidence type="ECO:0000313" key="13">
    <source>
        <dbReference type="EMBL" id="PUU81542.1"/>
    </source>
</evidence>
<dbReference type="PANTHER" id="PTHR45339:SF1">
    <property type="entry name" value="HYBRID SIGNAL TRANSDUCTION HISTIDINE KINASE J"/>
    <property type="match status" value="1"/>
</dbReference>
<dbReference type="GO" id="GO:0003700">
    <property type="term" value="F:DNA-binding transcription factor activity"/>
    <property type="evidence" value="ECO:0007669"/>
    <property type="project" value="UniProtKB-UniRule"/>
</dbReference>
<dbReference type="InterPro" id="IPR036388">
    <property type="entry name" value="WH-like_DNA-bd_sf"/>
</dbReference>
<dbReference type="AlphaFoldDB" id="A0A2T7A1C6"/>
<dbReference type="GO" id="GO:0000156">
    <property type="term" value="F:phosphorelay response regulator activity"/>
    <property type="evidence" value="ECO:0007669"/>
    <property type="project" value="InterPro"/>
</dbReference>
<dbReference type="PRINTS" id="PR00056">
    <property type="entry name" value="HSFDOMAIN"/>
</dbReference>
<evidence type="ECO:0000256" key="9">
    <source>
        <dbReference type="PROSITE-ProRule" id="PRU00169"/>
    </source>
</evidence>
<evidence type="ECO:0000256" key="10">
    <source>
        <dbReference type="SAM" id="Coils"/>
    </source>
</evidence>
<dbReference type="CDD" id="cd17546">
    <property type="entry name" value="REC_hyHK_CKI1_RcsC-like"/>
    <property type="match status" value="1"/>
</dbReference>
<keyword evidence="3" id="KW-0902">Two-component regulatory system</keyword>
<evidence type="ECO:0000256" key="1">
    <source>
        <dbReference type="ARBA" id="ARBA00004123"/>
    </source>
</evidence>
<dbReference type="PANTHER" id="PTHR45339">
    <property type="entry name" value="HYBRID SIGNAL TRANSDUCTION HISTIDINE KINASE J"/>
    <property type="match status" value="1"/>
</dbReference>
<keyword evidence="10" id="KW-0175">Coiled coil</keyword>
<dbReference type="GO" id="GO:0006357">
    <property type="term" value="P:regulation of transcription by RNA polymerase II"/>
    <property type="evidence" value="ECO:0007669"/>
    <property type="project" value="UniProtKB-UniRule"/>
</dbReference>
<keyword evidence="5 8" id="KW-0238">DNA-binding</keyword>
<evidence type="ECO:0000256" key="11">
    <source>
        <dbReference type="SAM" id="MobiDB-lite"/>
    </source>
</evidence>
<feature type="region of interest" description="Disordered" evidence="11">
    <location>
        <begin position="186"/>
        <end position="230"/>
    </location>
</feature>
<evidence type="ECO:0000313" key="14">
    <source>
        <dbReference type="Proteomes" id="UP000244722"/>
    </source>
</evidence>
<evidence type="ECO:0000256" key="8">
    <source>
        <dbReference type="PIRNR" id="PIRNR002595"/>
    </source>
</evidence>
<evidence type="ECO:0000256" key="7">
    <source>
        <dbReference type="ARBA" id="ARBA00023242"/>
    </source>
</evidence>
<name>A0A2T7A1C6_TUBBO</name>
<organism evidence="13 14">
    <name type="scientific">Tuber borchii</name>
    <name type="common">White truffle</name>
    <dbReference type="NCBI Taxonomy" id="42251"/>
    <lineage>
        <taxon>Eukaryota</taxon>
        <taxon>Fungi</taxon>
        <taxon>Dikarya</taxon>
        <taxon>Ascomycota</taxon>
        <taxon>Pezizomycotina</taxon>
        <taxon>Pezizomycetes</taxon>
        <taxon>Pezizales</taxon>
        <taxon>Tuberaceae</taxon>
        <taxon>Tuber</taxon>
    </lineage>
</organism>
<accession>A0A2T7A1C6</accession>
<dbReference type="EMBL" id="NESQ01000043">
    <property type="protein sequence ID" value="PUU81542.1"/>
    <property type="molecule type" value="Genomic_DNA"/>
</dbReference>
<dbReference type="InterPro" id="IPR036390">
    <property type="entry name" value="WH_DNA-bd_sf"/>
</dbReference>
<dbReference type="InterPro" id="IPR014402">
    <property type="entry name" value="Sig_transdc_resp-reg_Skn7"/>
</dbReference>
<comment type="subcellular location">
    <subcellularLocation>
        <location evidence="1 8">Nucleus</location>
    </subcellularLocation>
</comment>
<protein>
    <recommendedName>
        <fullName evidence="8">Transcription factor</fullName>
    </recommendedName>
</protein>
<evidence type="ECO:0000259" key="12">
    <source>
        <dbReference type="PROSITE" id="PS50110"/>
    </source>
</evidence>
<feature type="coiled-coil region" evidence="10">
    <location>
        <begin position="113"/>
        <end position="140"/>
    </location>
</feature>
<sequence>MLEDPTHRQTVRWSDAGDSFIVVDTNEFTRNILPNHFKHSNFASFVRQLNKYDFHKIRNNEEGGGNSYGHQTWEFKHPDFQMNNVDNLDNIKRKTPAPRKQVQQSEDGGVQQIEELNSQVQELSKVNQEMTNQVQRLASDNHAVIQELNTMQHVLQQHEERVRIQEEVINNIMVYLQKLDDEIKEMRPVGGNPSQKRHGNDGRPSAPVSPENSVTGPATSASGSREHLSTPLQRAQMLLNNHPEILDTNPALGRFRGLSQSGPSGAADYSDFGTVNRLAQSDQRPAELSNGIPTIPEDGSATFAISPGTTMVEPFPNGNLGYPMHPPQHENGNLGIRGRPAPGRKRSTPFVPPNWQTPPRVLLVEDDPTCARIGSKFLQTAECSVDMANNGLIAVNKLNNGKYDLVLMDIVMPQLDGVSAASLVRQFDSTTPIIAMTSNIRRDDINMYFNHGMNDVLPKPFTKEGLLNMLEKYLSHLKANEGQIPPQLNFNEHDNRIIEEQGNIMAKSGLKYSEPPSKSPQNAVLYGRPPTDTDGDPIGEAPSAVEDTAYANIIPGYLGDSTVPHPTDTFPSSEALAHGVRRGASEMDDSQQQLMGLDAKKTRY</sequence>
<gene>
    <name evidence="13" type="ORF">B9Z19DRAFT_1099634</name>
</gene>
<dbReference type="STRING" id="42251.A0A2T7A1C6"/>
<dbReference type="PROSITE" id="PS00434">
    <property type="entry name" value="HSF_DOMAIN"/>
    <property type="match status" value="1"/>
</dbReference>
<dbReference type="OrthoDB" id="424572at2759"/>
<dbReference type="GO" id="GO:0005634">
    <property type="term" value="C:nucleus"/>
    <property type="evidence" value="ECO:0007669"/>
    <property type="project" value="UniProtKB-SubCell"/>
</dbReference>
<evidence type="ECO:0000256" key="6">
    <source>
        <dbReference type="ARBA" id="ARBA00023163"/>
    </source>
</evidence>
<evidence type="ECO:0000256" key="4">
    <source>
        <dbReference type="ARBA" id="ARBA00023015"/>
    </source>
</evidence>
<dbReference type="SMART" id="SM00448">
    <property type="entry name" value="REC"/>
    <property type="match status" value="1"/>
</dbReference>
<keyword evidence="7 8" id="KW-0539">Nucleus</keyword>
<comment type="caution">
    <text evidence="13">The sequence shown here is derived from an EMBL/GenBank/DDBJ whole genome shotgun (WGS) entry which is preliminary data.</text>
</comment>
<keyword evidence="2 9" id="KW-0597">Phosphoprotein</keyword>
<keyword evidence="4 8" id="KW-0805">Transcription regulation</keyword>
<feature type="region of interest" description="Disordered" evidence="11">
    <location>
        <begin position="252"/>
        <end position="271"/>
    </location>
</feature>
<dbReference type="InterPro" id="IPR011006">
    <property type="entry name" value="CheY-like_superfamily"/>
</dbReference>
<feature type="region of interest" description="Disordered" evidence="11">
    <location>
        <begin position="580"/>
        <end position="604"/>
    </location>
</feature>
<dbReference type="InterPro" id="IPR000232">
    <property type="entry name" value="HSF_DNA-bd"/>
</dbReference>
<dbReference type="GO" id="GO:0043565">
    <property type="term" value="F:sequence-specific DNA binding"/>
    <property type="evidence" value="ECO:0007669"/>
    <property type="project" value="InterPro"/>
</dbReference>
<feature type="modified residue" description="4-aspartylphosphate" evidence="9">
    <location>
        <position position="409"/>
    </location>
</feature>
<feature type="domain" description="Response regulatory" evidence="12">
    <location>
        <begin position="360"/>
        <end position="474"/>
    </location>
</feature>
<dbReference type="SMART" id="SM00415">
    <property type="entry name" value="HSF"/>
    <property type="match status" value="1"/>
</dbReference>
<keyword evidence="6 8" id="KW-0804">Transcription</keyword>
<feature type="region of interest" description="Disordered" evidence="11">
    <location>
        <begin position="512"/>
        <end position="542"/>
    </location>
</feature>
<evidence type="ECO:0000256" key="5">
    <source>
        <dbReference type="ARBA" id="ARBA00023125"/>
    </source>
</evidence>
<dbReference type="FunFam" id="3.40.50.2300:FF:000212">
    <property type="entry name" value="Stress response regulator/HFS transcription factor"/>
    <property type="match status" value="1"/>
</dbReference>
<dbReference type="PROSITE" id="PS50110">
    <property type="entry name" value="RESPONSE_REGULATORY"/>
    <property type="match status" value="1"/>
</dbReference>
<feature type="compositionally biased region" description="Polar residues" evidence="11">
    <location>
        <begin position="210"/>
        <end position="223"/>
    </location>
</feature>
<reference evidence="13 14" key="1">
    <citation type="submission" date="2017-04" db="EMBL/GenBank/DDBJ databases">
        <title>Draft genome sequence of Tuber borchii Vittad., a whitish edible truffle.</title>
        <authorList>
            <consortium name="DOE Joint Genome Institute"/>
            <person name="Murat C."/>
            <person name="Kuo A."/>
            <person name="Barry K.W."/>
            <person name="Clum A."/>
            <person name="Dockter R.B."/>
            <person name="Fauchery L."/>
            <person name="Iotti M."/>
            <person name="Kohler A."/>
            <person name="Labutti K."/>
            <person name="Lindquist E.A."/>
            <person name="Lipzen A."/>
            <person name="Ohm R.A."/>
            <person name="Wang M."/>
            <person name="Grigoriev I.V."/>
            <person name="Zambonelli A."/>
            <person name="Martin F.M."/>
        </authorList>
    </citation>
    <scope>NUCLEOTIDE SEQUENCE [LARGE SCALE GENOMIC DNA]</scope>
    <source>
        <strain evidence="13 14">Tbo3840</strain>
    </source>
</reference>
<dbReference type="FunFam" id="1.10.10.10:FF:000027">
    <property type="entry name" value="Heat shock transcription factor 1"/>
    <property type="match status" value="1"/>
</dbReference>
<proteinExistence type="predicted"/>
<dbReference type="Gene3D" id="1.10.10.10">
    <property type="entry name" value="Winged helix-like DNA-binding domain superfamily/Winged helix DNA-binding domain"/>
    <property type="match status" value="1"/>
</dbReference>
<evidence type="ECO:0000256" key="3">
    <source>
        <dbReference type="ARBA" id="ARBA00023012"/>
    </source>
</evidence>
<dbReference type="InterPro" id="IPR001789">
    <property type="entry name" value="Sig_transdc_resp-reg_receiver"/>
</dbReference>
<dbReference type="SUPFAM" id="SSF52172">
    <property type="entry name" value="CheY-like"/>
    <property type="match status" value="1"/>
</dbReference>